<evidence type="ECO:0000313" key="1">
    <source>
        <dbReference type="EMBL" id="KEP99810.1"/>
    </source>
</evidence>
<proteinExistence type="predicted"/>
<gene>
    <name evidence="1" type="ORF">SASC598J21_022470</name>
</gene>
<dbReference type="AlphaFoldDB" id="A0A074V3K1"/>
<protein>
    <submittedName>
        <fullName evidence="1">Uncharacterized protein</fullName>
    </submittedName>
</protein>
<accession>A0A074V3K1</accession>
<name>A0A074V3K1_9NEIS</name>
<dbReference type="EMBL" id="AVQL01000456">
    <property type="protein sequence ID" value="KEP99810.1"/>
    <property type="molecule type" value="Genomic_DNA"/>
</dbReference>
<comment type="caution">
    <text evidence="1">The sequence shown here is derived from an EMBL/GenBank/DDBJ whole genome shotgun (WGS) entry which is preliminary data.</text>
</comment>
<evidence type="ECO:0000313" key="2">
    <source>
        <dbReference type="Proteomes" id="UP000027644"/>
    </source>
</evidence>
<sequence length="35" mass="4106">MGILKNKCRIETLRQYKQNIANYTTKSVFAKIMLS</sequence>
<organism evidence="1 2">
    <name type="scientific">Snodgrassella alvi SCGC AB-598-J21</name>
    <dbReference type="NCBI Taxonomy" id="1385367"/>
    <lineage>
        <taxon>Bacteria</taxon>
        <taxon>Pseudomonadati</taxon>
        <taxon>Pseudomonadota</taxon>
        <taxon>Betaproteobacteria</taxon>
        <taxon>Neisseriales</taxon>
        <taxon>Neisseriaceae</taxon>
        <taxon>Snodgrassella</taxon>
    </lineage>
</organism>
<reference evidence="1 2" key="1">
    <citation type="journal article" date="2014" name="PLoS Genet.">
        <title>Hidden diversity in honey bee gut symbionts detected by single-cell genomics.</title>
        <authorList>
            <person name="Engel P."/>
            <person name="Stepanauskas R."/>
            <person name="Moran N."/>
        </authorList>
    </citation>
    <scope>NUCLEOTIDE SEQUENCE [LARGE SCALE GENOMIC DNA]</scope>
    <source>
        <strain evidence="1 2">SCGC AB-598-J21</strain>
    </source>
</reference>
<dbReference type="Proteomes" id="UP000027644">
    <property type="component" value="Unassembled WGS sequence"/>
</dbReference>